<dbReference type="Proteomes" id="UP001054945">
    <property type="component" value="Unassembled WGS sequence"/>
</dbReference>
<dbReference type="EMBL" id="BPLR01001085">
    <property type="protein sequence ID" value="GIY99794.1"/>
    <property type="molecule type" value="Genomic_DNA"/>
</dbReference>
<organism evidence="1 2">
    <name type="scientific">Caerostris extrusa</name>
    <name type="common">Bark spider</name>
    <name type="synonym">Caerostris bankana</name>
    <dbReference type="NCBI Taxonomy" id="172846"/>
    <lineage>
        <taxon>Eukaryota</taxon>
        <taxon>Metazoa</taxon>
        <taxon>Ecdysozoa</taxon>
        <taxon>Arthropoda</taxon>
        <taxon>Chelicerata</taxon>
        <taxon>Arachnida</taxon>
        <taxon>Araneae</taxon>
        <taxon>Araneomorphae</taxon>
        <taxon>Entelegynae</taxon>
        <taxon>Araneoidea</taxon>
        <taxon>Araneidae</taxon>
        <taxon>Caerostris</taxon>
    </lineage>
</organism>
<reference evidence="1 2" key="1">
    <citation type="submission" date="2021-06" db="EMBL/GenBank/DDBJ databases">
        <title>Caerostris extrusa draft genome.</title>
        <authorList>
            <person name="Kono N."/>
            <person name="Arakawa K."/>
        </authorList>
    </citation>
    <scope>NUCLEOTIDE SEQUENCE [LARGE SCALE GENOMIC DNA]</scope>
</reference>
<gene>
    <name evidence="1" type="ORF">CEXT_22761</name>
</gene>
<evidence type="ECO:0000313" key="1">
    <source>
        <dbReference type="EMBL" id="GIY99794.1"/>
    </source>
</evidence>
<sequence length="64" mass="7220">SDNILRLAEFDEVLSESGPDLSGPAPYHVDEVLVVVPLAAKRTWMYPLTNTFSSEKHHDRQNLI</sequence>
<dbReference type="AlphaFoldDB" id="A0AAV4Y0D9"/>
<name>A0AAV4Y0D9_CAEEX</name>
<feature type="non-terminal residue" evidence="1">
    <location>
        <position position="1"/>
    </location>
</feature>
<evidence type="ECO:0000313" key="2">
    <source>
        <dbReference type="Proteomes" id="UP001054945"/>
    </source>
</evidence>
<keyword evidence="2" id="KW-1185">Reference proteome</keyword>
<proteinExistence type="predicted"/>
<comment type="caution">
    <text evidence="1">The sequence shown here is derived from an EMBL/GenBank/DDBJ whole genome shotgun (WGS) entry which is preliminary data.</text>
</comment>
<protein>
    <submittedName>
        <fullName evidence="1">Uncharacterized protein</fullName>
    </submittedName>
</protein>
<accession>A0AAV4Y0D9</accession>